<organism evidence="2 3">
    <name type="scientific">Austropuccinia psidii MF-1</name>
    <dbReference type="NCBI Taxonomy" id="1389203"/>
    <lineage>
        <taxon>Eukaryota</taxon>
        <taxon>Fungi</taxon>
        <taxon>Dikarya</taxon>
        <taxon>Basidiomycota</taxon>
        <taxon>Pucciniomycotina</taxon>
        <taxon>Pucciniomycetes</taxon>
        <taxon>Pucciniales</taxon>
        <taxon>Sphaerophragmiaceae</taxon>
        <taxon>Austropuccinia</taxon>
    </lineage>
</organism>
<feature type="region of interest" description="Disordered" evidence="1">
    <location>
        <begin position="1"/>
        <end position="88"/>
    </location>
</feature>
<feature type="compositionally biased region" description="Polar residues" evidence="1">
    <location>
        <begin position="1"/>
        <end position="11"/>
    </location>
</feature>
<accession>A0A9Q3BBH7</accession>
<protein>
    <submittedName>
        <fullName evidence="2">Uncharacterized protein</fullName>
    </submittedName>
</protein>
<sequence length="106" mass="11995">MEAKIRQNQPTIKAIEEQWSQKENIPTPSGSKGVGQTNSPLASHHSESRKAGAKSHHSSQFQKVFKIRQGTKGKSKTTFSQRKKESDPMIQKALDLLKEVHKNRKF</sequence>
<feature type="compositionally biased region" description="Polar residues" evidence="1">
    <location>
        <begin position="21"/>
        <end position="41"/>
    </location>
</feature>
<comment type="caution">
    <text evidence="2">The sequence shown here is derived from an EMBL/GenBank/DDBJ whole genome shotgun (WGS) entry which is preliminary data.</text>
</comment>
<feature type="compositionally biased region" description="Basic residues" evidence="1">
    <location>
        <begin position="65"/>
        <end position="75"/>
    </location>
</feature>
<evidence type="ECO:0000313" key="2">
    <source>
        <dbReference type="EMBL" id="MBW0462187.1"/>
    </source>
</evidence>
<evidence type="ECO:0000256" key="1">
    <source>
        <dbReference type="SAM" id="MobiDB-lite"/>
    </source>
</evidence>
<keyword evidence="3" id="KW-1185">Reference proteome</keyword>
<proteinExistence type="predicted"/>
<dbReference type="AlphaFoldDB" id="A0A9Q3BBH7"/>
<dbReference type="EMBL" id="AVOT02000300">
    <property type="protein sequence ID" value="MBW0462187.1"/>
    <property type="molecule type" value="Genomic_DNA"/>
</dbReference>
<evidence type="ECO:0000313" key="3">
    <source>
        <dbReference type="Proteomes" id="UP000765509"/>
    </source>
</evidence>
<dbReference type="Proteomes" id="UP000765509">
    <property type="component" value="Unassembled WGS sequence"/>
</dbReference>
<gene>
    <name evidence="2" type="ORF">O181_001902</name>
</gene>
<reference evidence="2" key="1">
    <citation type="submission" date="2021-03" db="EMBL/GenBank/DDBJ databases">
        <title>Draft genome sequence of rust myrtle Austropuccinia psidii MF-1, a brazilian biotype.</title>
        <authorList>
            <person name="Quecine M.C."/>
            <person name="Pachon D.M.R."/>
            <person name="Bonatelli M.L."/>
            <person name="Correr F.H."/>
            <person name="Franceschini L.M."/>
            <person name="Leite T.F."/>
            <person name="Margarido G.R.A."/>
            <person name="Almeida C.A."/>
            <person name="Ferrarezi J.A."/>
            <person name="Labate C.A."/>
        </authorList>
    </citation>
    <scope>NUCLEOTIDE SEQUENCE</scope>
    <source>
        <strain evidence="2">MF-1</strain>
    </source>
</reference>
<name>A0A9Q3BBH7_9BASI</name>